<dbReference type="Gene3D" id="1.20.1250.20">
    <property type="entry name" value="MFS general substrate transporter like domains"/>
    <property type="match status" value="1"/>
</dbReference>
<evidence type="ECO:0000256" key="5">
    <source>
        <dbReference type="SAM" id="Phobius"/>
    </source>
</evidence>
<feature type="non-terminal residue" evidence="7">
    <location>
        <position position="1"/>
    </location>
</feature>
<accession>A0AA39Y9M3</accession>
<keyword evidence="8" id="KW-1185">Reference proteome</keyword>
<comment type="caution">
    <text evidence="7">The sequence shown here is derived from an EMBL/GenBank/DDBJ whole genome shotgun (WGS) entry which is preliminary data.</text>
</comment>
<evidence type="ECO:0000256" key="2">
    <source>
        <dbReference type="ARBA" id="ARBA00022692"/>
    </source>
</evidence>
<dbReference type="InterPro" id="IPR036259">
    <property type="entry name" value="MFS_trans_sf"/>
</dbReference>
<evidence type="ECO:0000313" key="7">
    <source>
        <dbReference type="EMBL" id="KAK0648599.1"/>
    </source>
</evidence>
<feature type="non-terminal residue" evidence="7">
    <location>
        <position position="461"/>
    </location>
</feature>
<dbReference type="GO" id="GO:0022857">
    <property type="term" value="F:transmembrane transporter activity"/>
    <property type="evidence" value="ECO:0007669"/>
    <property type="project" value="InterPro"/>
</dbReference>
<organism evidence="7 8">
    <name type="scientific">Cercophora newfieldiana</name>
    <dbReference type="NCBI Taxonomy" id="92897"/>
    <lineage>
        <taxon>Eukaryota</taxon>
        <taxon>Fungi</taxon>
        <taxon>Dikarya</taxon>
        <taxon>Ascomycota</taxon>
        <taxon>Pezizomycotina</taxon>
        <taxon>Sordariomycetes</taxon>
        <taxon>Sordariomycetidae</taxon>
        <taxon>Sordariales</taxon>
        <taxon>Lasiosphaeriaceae</taxon>
        <taxon>Cercophora</taxon>
    </lineage>
</organism>
<protein>
    <submittedName>
        <fullName evidence="7">Major facilitator superfamily domain-containing protein</fullName>
    </submittedName>
</protein>
<keyword evidence="2 5" id="KW-0812">Transmembrane</keyword>
<dbReference type="AlphaFoldDB" id="A0AA39Y9M3"/>
<evidence type="ECO:0000313" key="8">
    <source>
        <dbReference type="Proteomes" id="UP001174936"/>
    </source>
</evidence>
<dbReference type="Pfam" id="PF07690">
    <property type="entry name" value="MFS_1"/>
    <property type="match status" value="1"/>
</dbReference>
<gene>
    <name evidence="7" type="ORF">B0T16DRAFT_311035</name>
</gene>
<feature type="transmembrane region" description="Helical" evidence="5">
    <location>
        <begin position="85"/>
        <end position="105"/>
    </location>
</feature>
<dbReference type="PANTHER" id="PTHR23502">
    <property type="entry name" value="MAJOR FACILITATOR SUPERFAMILY"/>
    <property type="match status" value="1"/>
</dbReference>
<feature type="transmembrane region" description="Helical" evidence="5">
    <location>
        <begin position="337"/>
        <end position="357"/>
    </location>
</feature>
<feature type="transmembrane region" description="Helical" evidence="5">
    <location>
        <begin position="296"/>
        <end position="316"/>
    </location>
</feature>
<proteinExistence type="predicted"/>
<reference evidence="7" key="1">
    <citation type="submission" date="2023-06" db="EMBL/GenBank/DDBJ databases">
        <title>Genome-scale phylogeny and comparative genomics of the fungal order Sordariales.</title>
        <authorList>
            <consortium name="Lawrence Berkeley National Laboratory"/>
            <person name="Hensen N."/>
            <person name="Bonometti L."/>
            <person name="Westerberg I."/>
            <person name="Brannstrom I.O."/>
            <person name="Guillou S."/>
            <person name="Cros-Aarteil S."/>
            <person name="Calhoun S."/>
            <person name="Haridas S."/>
            <person name="Kuo A."/>
            <person name="Mondo S."/>
            <person name="Pangilinan J."/>
            <person name="Riley R."/>
            <person name="Labutti K."/>
            <person name="Andreopoulos B."/>
            <person name="Lipzen A."/>
            <person name="Chen C."/>
            <person name="Yanf M."/>
            <person name="Daum C."/>
            <person name="Ng V."/>
            <person name="Clum A."/>
            <person name="Steindorff A."/>
            <person name="Ohm R."/>
            <person name="Martin F."/>
            <person name="Silar P."/>
            <person name="Natvig D."/>
            <person name="Lalanne C."/>
            <person name="Gautier V."/>
            <person name="Ament-Velasquez S.L."/>
            <person name="Kruys A."/>
            <person name="Hutchinson M.I."/>
            <person name="Powell A.J."/>
            <person name="Barry K."/>
            <person name="Miller A.N."/>
            <person name="Grigoriev I.V."/>
            <person name="Debuchy R."/>
            <person name="Gladieux P."/>
            <person name="Thoren M.H."/>
            <person name="Johannesson H."/>
        </authorList>
    </citation>
    <scope>NUCLEOTIDE SEQUENCE</scope>
    <source>
        <strain evidence="7">SMH2532-1</strain>
    </source>
</reference>
<feature type="transmembrane region" description="Helical" evidence="5">
    <location>
        <begin position="111"/>
        <end position="132"/>
    </location>
</feature>
<dbReference type="EMBL" id="JAULSV010000003">
    <property type="protein sequence ID" value="KAK0648599.1"/>
    <property type="molecule type" value="Genomic_DNA"/>
</dbReference>
<feature type="transmembrane region" description="Helical" evidence="5">
    <location>
        <begin position="180"/>
        <end position="201"/>
    </location>
</feature>
<dbReference type="InterPro" id="IPR011701">
    <property type="entry name" value="MFS"/>
</dbReference>
<dbReference type="PANTHER" id="PTHR23502:SF47">
    <property type="entry name" value="MAJOR FACILITATOR SUPERFAMILY (MFS) PROFILE DOMAIN-CONTAINING PROTEIN-RELATED"/>
    <property type="match status" value="1"/>
</dbReference>
<evidence type="ECO:0000256" key="1">
    <source>
        <dbReference type="ARBA" id="ARBA00004141"/>
    </source>
</evidence>
<dbReference type="Proteomes" id="UP001174936">
    <property type="component" value="Unassembled WGS sequence"/>
</dbReference>
<dbReference type="PROSITE" id="PS50850">
    <property type="entry name" value="MFS"/>
    <property type="match status" value="1"/>
</dbReference>
<evidence type="ECO:0000256" key="4">
    <source>
        <dbReference type="ARBA" id="ARBA00023136"/>
    </source>
</evidence>
<feature type="transmembrane region" description="Helical" evidence="5">
    <location>
        <begin position="21"/>
        <end position="42"/>
    </location>
</feature>
<feature type="transmembrane region" description="Helical" evidence="5">
    <location>
        <begin position="363"/>
        <end position="386"/>
    </location>
</feature>
<evidence type="ECO:0000256" key="3">
    <source>
        <dbReference type="ARBA" id="ARBA00022989"/>
    </source>
</evidence>
<feature type="transmembrane region" description="Helical" evidence="5">
    <location>
        <begin position="144"/>
        <end position="168"/>
    </location>
</feature>
<sequence>VTWDGTRDRECPRNWSLSRKSLVVLSSSLLAFIVGFGSSIFAPASPELTSEFGVSVTVSRLSVSLWIIGLGAISGPFSDIFGHRLALAISMLGLCLFQLPAALATNFQTILISRTVAGTFGSSISFIIPRIYTDLYSPIPRSLALTASIMAFHLGTTIAPLVSAHLLASPSPDGSPPWRWLSWLILLLAGPVSLFAILFAIPETSTPILLKRKARRLRLQTGNWALHAQSEEAPTIQRRLLLQTYLSKPLHMLTTELLLSLFSLHLGIVHGVTYLILYAIPFAFQSRGWTTTQSHLPLLSVALGGILAGLAATIPLSGLPKLWRRGLGTESTPETRILPTMILGSVILPLGLVWLGWTSNTHWLVQTIAVFPIGMGCVFVLAAGTAHVLEVFGTHAESALAGHLVVRGLVSASFPLWVGDIYQRLGTGWASSVVALGCLLVVPVPVVFWVWGRRIREGGRY</sequence>
<evidence type="ECO:0000259" key="6">
    <source>
        <dbReference type="PROSITE" id="PS50850"/>
    </source>
</evidence>
<comment type="subcellular location">
    <subcellularLocation>
        <location evidence="1">Membrane</location>
        <topology evidence="1">Multi-pass membrane protein</topology>
    </subcellularLocation>
</comment>
<feature type="domain" description="Major facilitator superfamily (MFS) profile" evidence="6">
    <location>
        <begin position="23"/>
        <end position="455"/>
    </location>
</feature>
<feature type="transmembrane region" description="Helical" evidence="5">
    <location>
        <begin position="429"/>
        <end position="451"/>
    </location>
</feature>
<feature type="transmembrane region" description="Helical" evidence="5">
    <location>
        <begin position="257"/>
        <end position="284"/>
    </location>
</feature>
<keyword evidence="3 5" id="KW-1133">Transmembrane helix</keyword>
<keyword evidence="4 5" id="KW-0472">Membrane</keyword>
<dbReference type="SUPFAM" id="SSF103473">
    <property type="entry name" value="MFS general substrate transporter"/>
    <property type="match status" value="1"/>
</dbReference>
<name>A0AA39Y9M3_9PEZI</name>
<dbReference type="InterPro" id="IPR020846">
    <property type="entry name" value="MFS_dom"/>
</dbReference>
<dbReference type="GO" id="GO:0005886">
    <property type="term" value="C:plasma membrane"/>
    <property type="evidence" value="ECO:0007669"/>
    <property type="project" value="TreeGrafter"/>
</dbReference>